<sequence length="253" mass="29155">MHRCSIITTRWLKPFYDELYRRLREEEVLHADETVLQVLDEPGKKAESKSYMWLYRTGRDSKTPIVLFDYQASRAKENPQKFLNGYQGYLHVDGYAAYESIQNVELAGCWAHARRKFDEALKALKGAPTDAGRTTVAKKGLNFCNRLFAIERKMKDKTPEERLEIRKNDSQPVLDAFLIWLKEQKEVVAPKTATGTAISYTLKQWPKLRTFMKDSRIEIDNNRAELSIKPFVIGRKAWLFAVSTRGATSSAIA</sequence>
<evidence type="ECO:0000259" key="1">
    <source>
        <dbReference type="Pfam" id="PF03050"/>
    </source>
</evidence>
<dbReference type="NCBIfam" id="NF033517">
    <property type="entry name" value="transpos_IS66"/>
    <property type="match status" value="1"/>
</dbReference>
<dbReference type="InterPro" id="IPR004291">
    <property type="entry name" value="Transposase_IS66_central"/>
</dbReference>
<protein>
    <recommendedName>
        <fullName evidence="1">Transposase IS66 central domain-containing protein</fullName>
    </recommendedName>
</protein>
<dbReference type="Pfam" id="PF03050">
    <property type="entry name" value="DDE_Tnp_IS66"/>
    <property type="match status" value="1"/>
</dbReference>
<dbReference type="Proteomes" id="UP000192486">
    <property type="component" value="Chromosome"/>
</dbReference>
<accession>A0ABM6JYA3</accession>
<organism evidence="2 3">
    <name type="scientific">Sporosarcina ureae</name>
    <dbReference type="NCBI Taxonomy" id="1571"/>
    <lineage>
        <taxon>Bacteria</taxon>
        <taxon>Bacillati</taxon>
        <taxon>Bacillota</taxon>
        <taxon>Bacilli</taxon>
        <taxon>Bacillales</taxon>
        <taxon>Caryophanaceae</taxon>
        <taxon>Sporosarcina</taxon>
    </lineage>
</organism>
<reference evidence="2 3" key="1">
    <citation type="submission" date="2016-04" db="EMBL/GenBank/DDBJ databases">
        <title>Comparative Genomics and Epigenetics of Sporosarcina ureae.</title>
        <authorList>
            <person name="Oliver A.S."/>
            <person name="Cooper K.K."/>
        </authorList>
    </citation>
    <scope>NUCLEOTIDE SEQUENCE [LARGE SCALE GENOMIC DNA]</scope>
    <source>
        <strain evidence="2 3">S204</strain>
    </source>
</reference>
<evidence type="ECO:0000313" key="3">
    <source>
        <dbReference type="Proteomes" id="UP000192486"/>
    </source>
</evidence>
<dbReference type="PANTHER" id="PTHR33678:SF1">
    <property type="entry name" value="BLL1576 PROTEIN"/>
    <property type="match status" value="1"/>
</dbReference>
<gene>
    <name evidence="2" type="ORF">SporoS204_13550</name>
</gene>
<dbReference type="InterPro" id="IPR052344">
    <property type="entry name" value="Transposase-related"/>
</dbReference>
<dbReference type="EMBL" id="CP015108">
    <property type="protein sequence ID" value="ARF15085.1"/>
    <property type="molecule type" value="Genomic_DNA"/>
</dbReference>
<keyword evidence="3" id="KW-1185">Reference proteome</keyword>
<proteinExistence type="predicted"/>
<name>A0ABM6JYA3_SPOUR</name>
<dbReference type="PANTHER" id="PTHR33678">
    <property type="entry name" value="BLL1576 PROTEIN"/>
    <property type="match status" value="1"/>
</dbReference>
<evidence type="ECO:0000313" key="2">
    <source>
        <dbReference type="EMBL" id="ARF15085.1"/>
    </source>
</evidence>
<feature type="domain" description="Transposase IS66 central" evidence="1">
    <location>
        <begin position="6"/>
        <end position="248"/>
    </location>
</feature>
<dbReference type="RefSeq" id="WP_083065623.1">
    <property type="nucleotide sequence ID" value="NZ_CP015108.1"/>
</dbReference>